<sequence>MTRTKTTTSAALLVSAALLLAGCGGQPGDTAASGDAGASSAPSSSSSSSSAPAASAPDVAPASGEMITGTGYSFSVPEGWAIPEQELPGMEQVDVFVADLSDPSATFADNVNVVLSPAPQAISADDVEKYGVEELEGQAGATDVTVQERTSIAGGESAHITASVTQQDVTYNVDQFYPSHDDQTYVVTFSFSPDVSEADRAAVYDAVLASWAWA</sequence>
<reference evidence="3 4" key="1">
    <citation type="submission" date="2024-08" db="EMBL/GenBank/DDBJ databases">
        <title>Heavy metals resistant antinobacteria isolated from wastewater.</title>
        <authorList>
            <person name="Roman Ponce B."/>
            <person name="Blanco Mercado M.A."/>
            <person name="Avila Aldana I.N."/>
            <person name="Morales Arrieta S."/>
        </authorList>
    </citation>
    <scope>NUCLEOTIDE SEQUENCE [LARGE SCALE GENOMIC DNA]</scope>
    <source>
        <strain evidence="4">sma-1</strain>
    </source>
</reference>
<evidence type="ECO:0000313" key="4">
    <source>
        <dbReference type="Proteomes" id="UP001589643"/>
    </source>
</evidence>
<evidence type="ECO:0008006" key="5">
    <source>
        <dbReference type="Google" id="ProtNLM"/>
    </source>
</evidence>
<dbReference type="Proteomes" id="UP001589643">
    <property type="component" value="Unassembled WGS sequence"/>
</dbReference>
<evidence type="ECO:0000313" key="3">
    <source>
        <dbReference type="EMBL" id="MFB8891286.1"/>
    </source>
</evidence>
<feature type="compositionally biased region" description="Low complexity" evidence="1">
    <location>
        <begin position="31"/>
        <end position="62"/>
    </location>
</feature>
<organism evidence="3 4">
    <name type="scientific">Microbacterium plantarum</name>
    <dbReference type="NCBI Taxonomy" id="1816425"/>
    <lineage>
        <taxon>Bacteria</taxon>
        <taxon>Bacillati</taxon>
        <taxon>Actinomycetota</taxon>
        <taxon>Actinomycetes</taxon>
        <taxon>Micrococcales</taxon>
        <taxon>Microbacteriaceae</taxon>
        <taxon>Microbacterium</taxon>
    </lineage>
</organism>
<feature type="chain" id="PRO_5046240269" description="Lipoprotein" evidence="2">
    <location>
        <begin position="22"/>
        <end position="214"/>
    </location>
</feature>
<dbReference type="PROSITE" id="PS51257">
    <property type="entry name" value="PROKAR_LIPOPROTEIN"/>
    <property type="match status" value="1"/>
</dbReference>
<keyword evidence="2" id="KW-0732">Signal</keyword>
<feature type="region of interest" description="Disordered" evidence="1">
    <location>
        <begin position="26"/>
        <end position="62"/>
    </location>
</feature>
<protein>
    <recommendedName>
        <fullName evidence="5">Lipoprotein</fullName>
    </recommendedName>
</protein>
<name>A0ABV5EMU5_9MICO</name>
<proteinExistence type="predicted"/>
<evidence type="ECO:0000256" key="2">
    <source>
        <dbReference type="SAM" id="SignalP"/>
    </source>
</evidence>
<dbReference type="Gene3D" id="3.40.1000.10">
    <property type="entry name" value="Mog1/PsbP, alpha/beta/alpha sandwich"/>
    <property type="match status" value="1"/>
</dbReference>
<dbReference type="RefSeq" id="WP_114588830.1">
    <property type="nucleotide sequence ID" value="NZ_JBHLHV010000001.1"/>
</dbReference>
<accession>A0ABV5EMU5</accession>
<dbReference type="EMBL" id="JBHLHV010000001">
    <property type="protein sequence ID" value="MFB8891286.1"/>
    <property type="molecule type" value="Genomic_DNA"/>
</dbReference>
<feature type="signal peptide" evidence="2">
    <location>
        <begin position="1"/>
        <end position="21"/>
    </location>
</feature>
<gene>
    <name evidence="3" type="ORF">AB7P39_00370</name>
</gene>
<keyword evidence="4" id="KW-1185">Reference proteome</keyword>
<evidence type="ECO:0000256" key="1">
    <source>
        <dbReference type="SAM" id="MobiDB-lite"/>
    </source>
</evidence>
<comment type="caution">
    <text evidence="3">The sequence shown here is derived from an EMBL/GenBank/DDBJ whole genome shotgun (WGS) entry which is preliminary data.</text>
</comment>